<dbReference type="SUPFAM" id="SSF55594">
    <property type="entry name" value="HPr-like"/>
    <property type="match status" value="1"/>
</dbReference>
<keyword evidence="4" id="KW-0808">Transferase</keyword>
<dbReference type="OrthoDB" id="350754at2"/>
<keyword evidence="5" id="KW-1185">Reference proteome</keyword>
<evidence type="ECO:0000256" key="1">
    <source>
        <dbReference type="ARBA" id="ARBA00003681"/>
    </source>
</evidence>
<feature type="domain" description="HPr" evidence="3">
    <location>
        <begin position="1"/>
        <end position="102"/>
    </location>
</feature>
<dbReference type="InterPro" id="IPR035895">
    <property type="entry name" value="HPr-like_sf"/>
</dbReference>
<protein>
    <recommendedName>
        <fullName evidence="2">Phosphocarrier protein HPr</fullName>
    </recommendedName>
</protein>
<dbReference type="Pfam" id="PF00381">
    <property type="entry name" value="PTS-HPr"/>
    <property type="match status" value="1"/>
</dbReference>
<dbReference type="Proteomes" id="UP000280861">
    <property type="component" value="Unassembled WGS sequence"/>
</dbReference>
<dbReference type="RefSeq" id="WP_124092839.1">
    <property type="nucleotide sequence ID" value="NZ_CBCRYA010000001.1"/>
</dbReference>
<evidence type="ECO:0000259" key="3">
    <source>
        <dbReference type="PROSITE" id="PS51350"/>
    </source>
</evidence>
<dbReference type="NCBIfam" id="TIGR01003">
    <property type="entry name" value="PTS_HPr_family"/>
    <property type="match status" value="1"/>
</dbReference>
<organism evidence="4 5">
    <name type="scientific">Arthrobacter ulcerisalmonis</name>
    <dbReference type="NCBI Taxonomy" id="2483813"/>
    <lineage>
        <taxon>Bacteria</taxon>
        <taxon>Bacillati</taxon>
        <taxon>Actinomycetota</taxon>
        <taxon>Actinomycetes</taxon>
        <taxon>Micrococcales</taxon>
        <taxon>Micrococcaceae</taxon>
        <taxon>Arthrobacter</taxon>
    </lineage>
</organism>
<proteinExistence type="predicted"/>
<dbReference type="AlphaFoldDB" id="A0A3P5XLB6"/>
<dbReference type="Gene3D" id="3.30.1340.10">
    <property type="entry name" value="HPr-like"/>
    <property type="match status" value="1"/>
</dbReference>
<dbReference type="InterPro" id="IPR001020">
    <property type="entry name" value="PTS_HPr_His_P_site"/>
</dbReference>
<dbReference type="EMBL" id="UXAU01000038">
    <property type="protein sequence ID" value="VDC31011.1"/>
    <property type="molecule type" value="Genomic_DNA"/>
</dbReference>
<evidence type="ECO:0000313" key="5">
    <source>
        <dbReference type="Proteomes" id="UP000280861"/>
    </source>
</evidence>
<reference evidence="4 5" key="1">
    <citation type="submission" date="2018-11" db="EMBL/GenBank/DDBJ databases">
        <authorList>
            <person name="Criscuolo A."/>
        </authorList>
    </citation>
    <scope>NUCLEOTIDE SEQUENCE [LARGE SCALE GENOMIC DNA]</scope>
    <source>
        <strain evidence="4">AT11b</strain>
    </source>
</reference>
<gene>
    <name evidence="4" type="primary">ptsH_2</name>
    <name evidence="4" type="ORF">PSET11_02736</name>
</gene>
<dbReference type="PROSITE" id="PS51350">
    <property type="entry name" value="PTS_HPR_DOM"/>
    <property type="match status" value="1"/>
</dbReference>
<name>A0A3P5XLB6_9MICC</name>
<evidence type="ECO:0000313" key="4">
    <source>
        <dbReference type="EMBL" id="VDC31011.1"/>
    </source>
</evidence>
<comment type="function">
    <text evidence="1">General (non sugar-specific) component of the phosphoenolpyruvate-dependent sugar phosphotransferase system (sugar PTS). This major carbohydrate active-transport system catalyzes the phosphorylation of incoming sugar substrates concomitantly with their translocation across the cell membrane. The phosphoryl group from phosphoenolpyruvate (PEP) is transferred to the phosphoryl carrier protein HPr by enzyme I. Phospho-HPr then transfers it to the PTS EIIA domain.</text>
</comment>
<accession>A0A3P5XLB6</accession>
<evidence type="ECO:0000256" key="2">
    <source>
        <dbReference type="ARBA" id="ARBA00020422"/>
    </source>
</evidence>
<sequence length="107" mass="10653">MPVLKAVVASPLGLHARPAADFVRAVNGTGFAVTIAKAGAPAVDARSLLQVMAADFNHACEVELRISDAGPTATGAPAAAQEALQDLAGLLSAQSSSTSTVSVRQAS</sequence>
<dbReference type="GO" id="GO:0016740">
    <property type="term" value="F:transferase activity"/>
    <property type="evidence" value="ECO:0007669"/>
    <property type="project" value="UniProtKB-KW"/>
</dbReference>
<dbReference type="PROSITE" id="PS00369">
    <property type="entry name" value="PTS_HPR_HIS"/>
    <property type="match status" value="1"/>
</dbReference>
<dbReference type="InterPro" id="IPR000032">
    <property type="entry name" value="HPr-like"/>
</dbReference>